<evidence type="ECO:0000313" key="2">
    <source>
        <dbReference type="EMBL" id="GAA4513892.1"/>
    </source>
</evidence>
<dbReference type="Pfam" id="PF19054">
    <property type="entry name" value="DUF5753"/>
    <property type="match status" value="1"/>
</dbReference>
<dbReference type="PROSITE" id="PS50943">
    <property type="entry name" value="HTH_CROC1"/>
    <property type="match status" value="1"/>
</dbReference>
<keyword evidence="3" id="KW-1185">Reference proteome</keyword>
<reference evidence="3" key="1">
    <citation type="journal article" date="2019" name="Int. J. Syst. Evol. Microbiol.">
        <title>The Global Catalogue of Microorganisms (GCM) 10K type strain sequencing project: providing services to taxonomists for standard genome sequencing and annotation.</title>
        <authorList>
            <consortium name="The Broad Institute Genomics Platform"/>
            <consortium name="The Broad Institute Genome Sequencing Center for Infectious Disease"/>
            <person name="Wu L."/>
            <person name="Ma J."/>
        </authorList>
    </citation>
    <scope>NUCLEOTIDE SEQUENCE [LARGE SCALE GENOMIC DNA]</scope>
    <source>
        <strain evidence="3">JCM 17933</strain>
    </source>
</reference>
<gene>
    <name evidence="2" type="ORF">GCM10023191_081660</name>
</gene>
<dbReference type="Gene3D" id="1.10.260.40">
    <property type="entry name" value="lambda repressor-like DNA-binding domains"/>
    <property type="match status" value="1"/>
</dbReference>
<evidence type="ECO:0000313" key="3">
    <source>
        <dbReference type="Proteomes" id="UP001500503"/>
    </source>
</evidence>
<dbReference type="InterPro" id="IPR001387">
    <property type="entry name" value="Cro/C1-type_HTH"/>
</dbReference>
<dbReference type="EMBL" id="BAABHF010000048">
    <property type="protein sequence ID" value="GAA4513892.1"/>
    <property type="molecule type" value="Genomic_DNA"/>
</dbReference>
<protein>
    <submittedName>
        <fullName evidence="2">Helix-turn-helix transcriptional regulator</fullName>
    </submittedName>
</protein>
<dbReference type="SUPFAM" id="SSF47413">
    <property type="entry name" value="lambda repressor-like DNA-binding domains"/>
    <property type="match status" value="1"/>
</dbReference>
<dbReference type="Pfam" id="PF13560">
    <property type="entry name" value="HTH_31"/>
    <property type="match status" value="1"/>
</dbReference>
<evidence type="ECO:0000259" key="1">
    <source>
        <dbReference type="PROSITE" id="PS50943"/>
    </source>
</evidence>
<feature type="domain" description="HTH cro/C1-type" evidence="1">
    <location>
        <begin position="19"/>
        <end position="73"/>
    </location>
</feature>
<name>A0ABP8QZA6_9ACTN</name>
<dbReference type="CDD" id="cd00093">
    <property type="entry name" value="HTH_XRE"/>
    <property type="match status" value="1"/>
</dbReference>
<dbReference type="SMART" id="SM00530">
    <property type="entry name" value="HTH_XRE"/>
    <property type="match status" value="1"/>
</dbReference>
<accession>A0ABP8QZA6</accession>
<proteinExistence type="predicted"/>
<sequence length="274" mass="30451">MPSMNKPISPSLRTLGAAIRRHREAAGMTQDYLAGLVNYSNGWLSNLETGQLCPQKQAVIELEKVLGLPEKVLLDIFDLIRYEEPHPVISFDRYIDAESRAAVIRQYHALVLPGLLQTPDYARALIAAGRPSARPETVESLLAARLERQEILARDDPPTLWLVIDETALLRPIGGPEIHRAQLDVLVEAAQRPGITVQVIPLATGAHAGLTSAFTILSFADEPDVAYTEDHQRGHFQERPEQVHGWFAVYQALHLVTETAAASLELIKRTRERL</sequence>
<organism evidence="2 3">
    <name type="scientific">Actinoallomurus oryzae</name>
    <dbReference type="NCBI Taxonomy" id="502180"/>
    <lineage>
        <taxon>Bacteria</taxon>
        <taxon>Bacillati</taxon>
        <taxon>Actinomycetota</taxon>
        <taxon>Actinomycetes</taxon>
        <taxon>Streptosporangiales</taxon>
        <taxon>Thermomonosporaceae</taxon>
        <taxon>Actinoallomurus</taxon>
    </lineage>
</organism>
<dbReference type="InterPro" id="IPR043917">
    <property type="entry name" value="DUF5753"/>
</dbReference>
<dbReference type="Proteomes" id="UP001500503">
    <property type="component" value="Unassembled WGS sequence"/>
</dbReference>
<comment type="caution">
    <text evidence="2">The sequence shown here is derived from an EMBL/GenBank/DDBJ whole genome shotgun (WGS) entry which is preliminary data.</text>
</comment>
<dbReference type="InterPro" id="IPR010982">
    <property type="entry name" value="Lambda_DNA-bd_dom_sf"/>
</dbReference>